<gene>
    <name evidence="1" type="ORF">LKE05_06695</name>
</gene>
<dbReference type="AlphaFoldDB" id="A0AAE3DYK8"/>
<protein>
    <submittedName>
        <fullName evidence="1">Uncharacterized protein</fullName>
    </submittedName>
</protein>
<accession>A0AAE3DYK8</accession>
<keyword evidence="2" id="KW-1185">Reference proteome</keyword>
<evidence type="ECO:0000313" key="1">
    <source>
        <dbReference type="EMBL" id="MCC2210477.1"/>
    </source>
</evidence>
<comment type="caution">
    <text evidence="1">The sequence shown here is derived from an EMBL/GenBank/DDBJ whole genome shotgun (WGS) entry which is preliminary data.</text>
</comment>
<proteinExistence type="predicted"/>
<evidence type="ECO:0000313" key="2">
    <source>
        <dbReference type="Proteomes" id="UP001198242"/>
    </source>
</evidence>
<dbReference type="RefSeq" id="WP_022229431.1">
    <property type="nucleotide sequence ID" value="NZ_JAJEQM010000007.1"/>
</dbReference>
<sequence>MNIAILYQVKEPPQVGNIRKTMKEGGYSDSGSDLAYELKKNGYNLITPVENPDEKNNIDWVFGDDDEWIAKAINMGTDVLWLKMHLEYIRQQKRRIIKSVKNLIKTVCL</sequence>
<dbReference type="EMBL" id="JAJEQM010000007">
    <property type="protein sequence ID" value="MCC2210477.1"/>
    <property type="molecule type" value="Genomic_DNA"/>
</dbReference>
<name>A0AAE3DYK8_9FIRM</name>
<reference evidence="1 2" key="1">
    <citation type="submission" date="2021-10" db="EMBL/GenBank/DDBJ databases">
        <title>Anaerobic single-cell dispensing facilitates the cultivation of human gut bacteria.</title>
        <authorList>
            <person name="Afrizal A."/>
        </authorList>
    </citation>
    <scope>NUCLEOTIDE SEQUENCE [LARGE SCALE GENOMIC DNA]</scope>
    <source>
        <strain evidence="1 2">CLA-AA-H232</strain>
    </source>
</reference>
<organism evidence="1 2">
    <name type="scientific">Hominilimicola fabiformis</name>
    <dbReference type="NCBI Taxonomy" id="2885356"/>
    <lineage>
        <taxon>Bacteria</taxon>
        <taxon>Bacillati</taxon>
        <taxon>Bacillota</taxon>
        <taxon>Clostridia</taxon>
        <taxon>Eubacteriales</taxon>
        <taxon>Oscillospiraceae</taxon>
        <taxon>Hominilimicola</taxon>
    </lineage>
</organism>
<dbReference type="Proteomes" id="UP001198242">
    <property type="component" value="Unassembled WGS sequence"/>
</dbReference>